<comment type="similarity">
    <text evidence="2">Belongs to the bacterial solute-binding protein 1 family.</text>
</comment>
<dbReference type="SUPFAM" id="SSF53850">
    <property type="entry name" value="Periplasmic binding protein-like II"/>
    <property type="match status" value="1"/>
</dbReference>
<accession>A0A1E5XN00</accession>
<evidence type="ECO:0000256" key="3">
    <source>
        <dbReference type="ARBA" id="ARBA00011557"/>
    </source>
</evidence>
<dbReference type="InterPro" id="IPR050490">
    <property type="entry name" value="Bact_solute-bd_prot1"/>
</dbReference>
<feature type="signal peptide" evidence="9">
    <location>
        <begin position="1"/>
        <end position="28"/>
    </location>
</feature>
<evidence type="ECO:0000256" key="5">
    <source>
        <dbReference type="ARBA" id="ARBA00022448"/>
    </source>
</evidence>
<dbReference type="RefSeq" id="WP_069910799.1">
    <property type="nucleotide sequence ID" value="NZ_LAJE02000242.1"/>
</dbReference>
<keyword evidence="11" id="KW-1185">Reference proteome</keyword>
<evidence type="ECO:0000256" key="1">
    <source>
        <dbReference type="ARBA" id="ARBA00004418"/>
    </source>
</evidence>
<evidence type="ECO:0000256" key="8">
    <source>
        <dbReference type="ARBA" id="ARBA00034473"/>
    </source>
</evidence>
<protein>
    <recommendedName>
        <fullName evidence="4">sn-glycerol-3-phosphate-binding periplasmic protein UgpB</fullName>
    </recommendedName>
</protein>
<evidence type="ECO:0000256" key="7">
    <source>
        <dbReference type="ARBA" id="ARBA00022764"/>
    </source>
</evidence>
<feature type="chain" id="PRO_5009190313" description="sn-glycerol-3-phosphate-binding periplasmic protein UgpB" evidence="9">
    <location>
        <begin position="29"/>
        <end position="449"/>
    </location>
</feature>
<evidence type="ECO:0000313" key="10">
    <source>
        <dbReference type="EMBL" id="OEO29977.1"/>
    </source>
</evidence>
<gene>
    <name evidence="10" type="ORF">VW23_023515</name>
</gene>
<dbReference type="PANTHER" id="PTHR43649">
    <property type="entry name" value="ARABINOSE-BINDING PROTEIN-RELATED"/>
    <property type="match status" value="1"/>
</dbReference>
<dbReference type="Proteomes" id="UP000095463">
    <property type="component" value="Unassembled WGS sequence"/>
</dbReference>
<reference evidence="10 11" key="1">
    <citation type="journal article" date="2015" name="Genome Announc.">
        <title>Genome Assemblies of Three Soil-Associated Devosia species: D. insulae, D. limi, and D. soli.</title>
        <authorList>
            <person name="Hassan Y.I."/>
            <person name="Lepp D."/>
            <person name="Zhou T."/>
        </authorList>
    </citation>
    <scope>NUCLEOTIDE SEQUENCE [LARGE SCALE GENOMIC DNA]</scope>
    <source>
        <strain evidence="10 11">DS-56</strain>
    </source>
</reference>
<keyword evidence="7" id="KW-0574">Periplasm</keyword>
<evidence type="ECO:0000256" key="2">
    <source>
        <dbReference type="ARBA" id="ARBA00008520"/>
    </source>
</evidence>
<dbReference type="AlphaFoldDB" id="A0A1E5XN00"/>
<name>A0A1E5XN00_9HYPH</name>
<dbReference type="EMBL" id="LAJE02000242">
    <property type="protein sequence ID" value="OEO29977.1"/>
    <property type="molecule type" value="Genomic_DNA"/>
</dbReference>
<organism evidence="10 11">
    <name type="scientific">Devosia insulae DS-56</name>
    <dbReference type="NCBI Taxonomy" id="1116389"/>
    <lineage>
        <taxon>Bacteria</taxon>
        <taxon>Pseudomonadati</taxon>
        <taxon>Pseudomonadota</taxon>
        <taxon>Alphaproteobacteria</taxon>
        <taxon>Hyphomicrobiales</taxon>
        <taxon>Devosiaceae</taxon>
        <taxon>Devosia</taxon>
    </lineage>
</organism>
<comment type="subunit">
    <text evidence="3">The complex is composed of two ATP-binding proteins (UgpC), two transmembrane proteins (UgpA and UgpE) and a solute-binding protein (UgpB).</text>
</comment>
<dbReference type="InterPro" id="IPR006059">
    <property type="entry name" value="SBP"/>
</dbReference>
<evidence type="ECO:0000313" key="11">
    <source>
        <dbReference type="Proteomes" id="UP000095463"/>
    </source>
</evidence>
<dbReference type="Gene3D" id="3.40.190.10">
    <property type="entry name" value="Periplasmic binding protein-like II"/>
    <property type="match status" value="1"/>
</dbReference>
<sequence length="449" mass="48079">MSKTTLTQFTPSRRTVLAGLAASPFALAAGSHFAMAQPTSGTLSIAVLDWAETGIKPVFAAYEAARPGVKIDYSLLPGDYQGIRQTLLSRRLANKLPDITYLADILATQLANAEVTADMRPFLTSGGPIGMTSLAKPFLDQYLVTSGPNKDGIFGLPIGADTVVLYYNKKHFDDAGIPYPNDDWTFEKQIEVATQLTQKSGTTTTRYGLAASVPWHATYVPGIEAFGDTLLDENNMYKLQTEAAIKVFTMYWDQVKAGVIASTPQQTQLGGGFQAFGAGTVSMLQSVRALTPLIRSVTTDDWDVALEPKINGVRKTGMGSIAQSITTSGQANNKDLCYDYLNWFYSEDGGMKILAAGYGTVPPVEALYESPIWTALPGPPYDNRVFAESIQYGAMNPTSIPADVQAVVDTELTKAEEAVTLNNVPVADALKAAEAVINEAMARVLAAGG</sequence>
<proteinExistence type="inferred from homology"/>
<comment type="caution">
    <text evidence="10">The sequence shown here is derived from an EMBL/GenBank/DDBJ whole genome shotgun (WGS) entry which is preliminary data.</text>
</comment>
<dbReference type="Pfam" id="PF01547">
    <property type="entry name" value="SBP_bac_1"/>
    <property type="match status" value="1"/>
</dbReference>
<dbReference type="OrthoDB" id="5897001at2"/>
<dbReference type="PROSITE" id="PS51318">
    <property type="entry name" value="TAT"/>
    <property type="match status" value="1"/>
</dbReference>
<comment type="function">
    <text evidence="8">Part of the ABC transporter complex UgpBAEC involved in sn-glycerol-3-phosphate (G3P) import. Binds G3P.</text>
</comment>
<evidence type="ECO:0000256" key="6">
    <source>
        <dbReference type="ARBA" id="ARBA00022729"/>
    </source>
</evidence>
<dbReference type="GO" id="GO:0042597">
    <property type="term" value="C:periplasmic space"/>
    <property type="evidence" value="ECO:0007669"/>
    <property type="project" value="UniProtKB-SubCell"/>
</dbReference>
<comment type="subcellular location">
    <subcellularLocation>
        <location evidence="1">Periplasm</location>
    </subcellularLocation>
</comment>
<evidence type="ECO:0000256" key="9">
    <source>
        <dbReference type="SAM" id="SignalP"/>
    </source>
</evidence>
<dbReference type="InterPro" id="IPR006311">
    <property type="entry name" value="TAT_signal"/>
</dbReference>
<dbReference type="PANTHER" id="PTHR43649:SF31">
    <property type="entry name" value="SN-GLYCEROL-3-PHOSPHATE-BINDING PERIPLASMIC PROTEIN UGPB"/>
    <property type="match status" value="1"/>
</dbReference>
<keyword evidence="6 9" id="KW-0732">Signal</keyword>
<keyword evidence="5" id="KW-0813">Transport</keyword>
<evidence type="ECO:0000256" key="4">
    <source>
        <dbReference type="ARBA" id="ARBA00017470"/>
    </source>
</evidence>